<keyword evidence="2" id="KW-0378">Hydrolase</keyword>
<dbReference type="InterPro" id="IPR051274">
    <property type="entry name" value="3-5_Exoribonuclease"/>
</dbReference>
<protein>
    <submittedName>
        <fullName evidence="5">Exonuclease domain-containing protein</fullName>
    </submittedName>
</protein>
<accession>A0A8J7E2X7</accession>
<dbReference type="SUPFAM" id="SSF53098">
    <property type="entry name" value="Ribonuclease H-like"/>
    <property type="match status" value="1"/>
</dbReference>
<evidence type="ECO:0000256" key="2">
    <source>
        <dbReference type="ARBA" id="ARBA00022801"/>
    </source>
</evidence>
<dbReference type="GO" id="GO:0000175">
    <property type="term" value="F:3'-5'-RNA exonuclease activity"/>
    <property type="evidence" value="ECO:0007669"/>
    <property type="project" value="InterPro"/>
</dbReference>
<dbReference type="PANTHER" id="PTHR23044">
    <property type="entry name" value="3'-5' EXONUCLEASE ERI1-RELATED"/>
    <property type="match status" value="1"/>
</dbReference>
<dbReference type="CDD" id="cd06133">
    <property type="entry name" value="ERI-1_3'hExo_like"/>
    <property type="match status" value="1"/>
</dbReference>
<dbReference type="RefSeq" id="WP_194031907.1">
    <property type="nucleotide sequence ID" value="NZ_JADEWZ010000062.1"/>
</dbReference>
<reference evidence="5" key="1">
    <citation type="submission" date="2020-10" db="EMBL/GenBank/DDBJ databases">
        <authorList>
            <person name="Castelo-Branco R."/>
            <person name="Eusebio N."/>
            <person name="Adriana R."/>
            <person name="Vieira A."/>
            <person name="Brugerolle De Fraissinette N."/>
            <person name="Rezende De Castro R."/>
            <person name="Schneider M.P."/>
            <person name="Vasconcelos V."/>
            <person name="Leao P.N."/>
        </authorList>
    </citation>
    <scope>NUCLEOTIDE SEQUENCE</scope>
    <source>
        <strain evidence="5">LEGE 07157</strain>
    </source>
</reference>
<comment type="caution">
    <text evidence="5">The sequence shown here is derived from an EMBL/GenBank/DDBJ whole genome shotgun (WGS) entry which is preliminary data.</text>
</comment>
<dbReference type="Gene3D" id="3.30.420.10">
    <property type="entry name" value="Ribonuclease H-like superfamily/Ribonuclease H"/>
    <property type="match status" value="1"/>
</dbReference>
<evidence type="ECO:0000259" key="4">
    <source>
        <dbReference type="SMART" id="SM00479"/>
    </source>
</evidence>
<evidence type="ECO:0000256" key="1">
    <source>
        <dbReference type="ARBA" id="ARBA00022722"/>
    </source>
</evidence>
<evidence type="ECO:0000313" key="6">
    <source>
        <dbReference type="Proteomes" id="UP000654482"/>
    </source>
</evidence>
<gene>
    <name evidence="5" type="ORF">IQ249_23255</name>
</gene>
<keyword evidence="3 5" id="KW-0269">Exonuclease</keyword>
<dbReference type="InterPro" id="IPR013520">
    <property type="entry name" value="Ribonucl_H"/>
</dbReference>
<dbReference type="EMBL" id="JADEWZ010000062">
    <property type="protein sequence ID" value="MBE9118811.1"/>
    <property type="molecule type" value="Genomic_DNA"/>
</dbReference>
<evidence type="ECO:0000256" key="3">
    <source>
        <dbReference type="ARBA" id="ARBA00022839"/>
    </source>
</evidence>
<keyword evidence="6" id="KW-1185">Reference proteome</keyword>
<dbReference type="InterPro" id="IPR036397">
    <property type="entry name" value="RNaseH_sf"/>
</dbReference>
<proteinExistence type="predicted"/>
<feature type="domain" description="Exonuclease" evidence="4">
    <location>
        <begin position="8"/>
        <end position="187"/>
    </location>
</feature>
<organism evidence="5 6">
    <name type="scientific">Lusitaniella coriacea LEGE 07157</name>
    <dbReference type="NCBI Taxonomy" id="945747"/>
    <lineage>
        <taxon>Bacteria</taxon>
        <taxon>Bacillati</taxon>
        <taxon>Cyanobacteriota</taxon>
        <taxon>Cyanophyceae</taxon>
        <taxon>Spirulinales</taxon>
        <taxon>Lusitaniellaceae</taxon>
        <taxon>Lusitaniella</taxon>
    </lineage>
</organism>
<sequence>MELNTYDYFMVLDLEATCCDRKTIRRNEMEIIEIGAVMVEAKNLTAKSEFQTFVKPIRYPILTEFCKQLTSITQEQVDRAPLYPEAVELFQKWMFQYSNFIFGSWGDYDRKQIEQDSRLYNIPYPIACPHINLKQLFTTNQKLSRRYGMAQALELAEIELEGTHHRGIDDARNITQLLPYILGREILNSESK</sequence>
<dbReference type="InterPro" id="IPR047201">
    <property type="entry name" value="ERI-1_3'hExo-like"/>
</dbReference>
<dbReference type="SMART" id="SM00479">
    <property type="entry name" value="EXOIII"/>
    <property type="match status" value="1"/>
</dbReference>
<dbReference type="InterPro" id="IPR012337">
    <property type="entry name" value="RNaseH-like_sf"/>
</dbReference>
<dbReference type="Pfam" id="PF00929">
    <property type="entry name" value="RNase_T"/>
    <property type="match status" value="1"/>
</dbReference>
<evidence type="ECO:0000313" key="5">
    <source>
        <dbReference type="EMBL" id="MBE9118811.1"/>
    </source>
</evidence>
<dbReference type="AlphaFoldDB" id="A0A8J7E2X7"/>
<dbReference type="GO" id="GO:0003676">
    <property type="term" value="F:nucleic acid binding"/>
    <property type="evidence" value="ECO:0007669"/>
    <property type="project" value="InterPro"/>
</dbReference>
<dbReference type="Proteomes" id="UP000654482">
    <property type="component" value="Unassembled WGS sequence"/>
</dbReference>
<name>A0A8J7E2X7_9CYAN</name>
<dbReference type="PANTHER" id="PTHR23044:SF61">
    <property type="entry name" value="3'-5' EXORIBONUCLEASE 1-RELATED"/>
    <property type="match status" value="1"/>
</dbReference>
<keyword evidence="1" id="KW-0540">Nuclease</keyword>